<evidence type="ECO:0000313" key="1">
    <source>
        <dbReference type="EMBL" id="ABC30059.1"/>
    </source>
</evidence>
<proteinExistence type="predicted"/>
<keyword evidence="2" id="KW-1185">Reference proteome</keyword>
<accession>Q2SH15</accession>
<dbReference type="HOGENOM" id="CLU_3396801_0_0_6"/>
<evidence type="ECO:0000313" key="2">
    <source>
        <dbReference type="Proteomes" id="UP000000238"/>
    </source>
</evidence>
<gene>
    <name evidence="1" type="ordered locus">HCH_03304</name>
</gene>
<reference evidence="1 2" key="1">
    <citation type="journal article" date="2005" name="Nucleic Acids Res.">
        <title>Genomic blueprint of Hahella chejuensis, a marine microbe producing an algicidal agent.</title>
        <authorList>
            <person name="Jeong H."/>
            <person name="Yim J.H."/>
            <person name="Lee C."/>
            <person name="Choi S.-H."/>
            <person name="Park Y.K."/>
            <person name="Yoon S.H."/>
            <person name="Hur C.-G."/>
            <person name="Kang H.-Y."/>
            <person name="Kim D."/>
            <person name="Lee H.H."/>
            <person name="Park K.H."/>
            <person name="Park S.-H."/>
            <person name="Park H.-S."/>
            <person name="Lee H.K."/>
            <person name="Oh T.K."/>
            <person name="Kim J.F."/>
        </authorList>
    </citation>
    <scope>NUCLEOTIDE SEQUENCE [LARGE SCALE GENOMIC DNA]</scope>
    <source>
        <strain evidence="1 2">KCTC 2396</strain>
    </source>
</reference>
<protein>
    <submittedName>
        <fullName evidence="1">Uncharacterized protein</fullName>
    </submittedName>
</protein>
<sequence>MTSWRPLQTPGPRGASVSRLWISHIFRVKRT</sequence>
<dbReference type="KEGG" id="hch:HCH_03304"/>
<name>Q2SH15_HAHCH</name>
<dbReference type="Proteomes" id="UP000000238">
    <property type="component" value="Chromosome"/>
</dbReference>
<organism evidence="1 2">
    <name type="scientific">Hahella chejuensis (strain KCTC 2396)</name>
    <dbReference type="NCBI Taxonomy" id="349521"/>
    <lineage>
        <taxon>Bacteria</taxon>
        <taxon>Pseudomonadati</taxon>
        <taxon>Pseudomonadota</taxon>
        <taxon>Gammaproteobacteria</taxon>
        <taxon>Oceanospirillales</taxon>
        <taxon>Hahellaceae</taxon>
        <taxon>Hahella</taxon>
    </lineage>
</organism>
<dbReference type="AlphaFoldDB" id="Q2SH15"/>
<dbReference type="EMBL" id="CP000155">
    <property type="protein sequence ID" value="ABC30059.1"/>
    <property type="molecule type" value="Genomic_DNA"/>
</dbReference>